<reference evidence="5 6" key="1">
    <citation type="submission" date="2021-10" db="EMBL/GenBank/DDBJ databases">
        <title>Lutispora strain m25 sp. nov., a thermophilic, non-spore-forming bacterium isolated from a lab-scale methanogenic bioreactor digesting anaerobic sludge.</title>
        <authorList>
            <person name="El Houari A."/>
            <person name="Mcdonald J."/>
        </authorList>
    </citation>
    <scope>NUCLEOTIDE SEQUENCE [LARGE SCALE GENOMIC DNA]</scope>
    <source>
        <strain evidence="6">m25</strain>
    </source>
</reference>
<dbReference type="Gene3D" id="3.40.50.970">
    <property type="match status" value="1"/>
</dbReference>
<dbReference type="EMBL" id="JAJEKE010000004">
    <property type="protein sequence ID" value="MCQ1529322.1"/>
    <property type="molecule type" value="Genomic_DNA"/>
</dbReference>
<dbReference type="CDD" id="cd02000">
    <property type="entry name" value="TPP_E1_PDC_ADC_BCADC"/>
    <property type="match status" value="1"/>
</dbReference>
<dbReference type="Pfam" id="PF00676">
    <property type="entry name" value="E1_dh"/>
    <property type="match status" value="1"/>
</dbReference>
<evidence type="ECO:0000256" key="2">
    <source>
        <dbReference type="ARBA" id="ARBA00023002"/>
    </source>
</evidence>
<feature type="domain" description="Dehydrogenase E1 component" evidence="4">
    <location>
        <begin position="15"/>
        <end position="308"/>
    </location>
</feature>
<dbReference type="SUPFAM" id="SSF52518">
    <property type="entry name" value="Thiamin diphosphate-binding fold (THDP-binding)"/>
    <property type="match status" value="1"/>
</dbReference>
<gene>
    <name evidence="5" type="ORF">LJD61_07120</name>
</gene>
<dbReference type="Proteomes" id="UP001651880">
    <property type="component" value="Unassembled WGS sequence"/>
</dbReference>
<accession>A0ABT1NDJ2</accession>
<dbReference type="RefSeq" id="WP_255226838.1">
    <property type="nucleotide sequence ID" value="NZ_JAJEKE010000004.1"/>
</dbReference>
<name>A0ABT1NDJ2_9FIRM</name>
<comment type="caution">
    <text evidence="5">The sequence shown here is derived from an EMBL/GenBank/DDBJ whole genome shotgun (WGS) entry which is preliminary data.</text>
</comment>
<protein>
    <submittedName>
        <fullName evidence="5">Thiamine pyrophosphate-dependent dehydrogenase E1 component subunit alpha</fullName>
    </submittedName>
</protein>
<dbReference type="PANTHER" id="PTHR11516:SF41">
    <property type="entry name" value="3-METHYL-2-OXOBUTANOATE DEHYDROGENASE SUBUNIT ALPHA"/>
    <property type="match status" value="1"/>
</dbReference>
<proteinExistence type="predicted"/>
<sequence length="326" mass="36076">MKYSKSELLKFYEQLVLGRKYEEKIIAFLAKGKLQGFFHLGIGQEAAQVGVINALGPDDYLVPTHRFHPGLANKLDLKKLTAELFGKSTGYNRGKAFTFHISSKKDKILPVNGMLGAGIPEAVGYAWALKQDKKDAAVVCVMGDGAASEGNVHEGMNIAALLNVPIVFYIENNGWAISNPIYEQTKIKDLSIRGMAYGMPGVTIDGNDVVKVKETVEEAIAKAKKGEPSVVEAKTYRFRGHFEGDPCFYRDNKEYEEALKGDCIKRMEKLLLEQGVTNMQLEEIAESVQKRIDEAFDYAENAPMPTPEETLDLDQVYATNLGGELL</sequence>
<dbReference type="InterPro" id="IPR050642">
    <property type="entry name" value="PDH_E1_Alpha_Subunit"/>
</dbReference>
<keyword evidence="3" id="KW-0786">Thiamine pyrophosphate</keyword>
<evidence type="ECO:0000313" key="5">
    <source>
        <dbReference type="EMBL" id="MCQ1529322.1"/>
    </source>
</evidence>
<evidence type="ECO:0000256" key="1">
    <source>
        <dbReference type="ARBA" id="ARBA00001964"/>
    </source>
</evidence>
<dbReference type="PANTHER" id="PTHR11516">
    <property type="entry name" value="PYRUVATE DEHYDROGENASE E1 COMPONENT, ALPHA SUBUNIT BACTERIAL AND ORGANELLAR"/>
    <property type="match status" value="1"/>
</dbReference>
<dbReference type="InterPro" id="IPR001017">
    <property type="entry name" value="DH_E1"/>
</dbReference>
<keyword evidence="2" id="KW-0560">Oxidoreductase</keyword>
<organism evidence="5 6">
    <name type="scientific">Lutispora saccharofermentans</name>
    <dbReference type="NCBI Taxonomy" id="3024236"/>
    <lineage>
        <taxon>Bacteria</taxon>
        <taxon>Bacillati</taxon>
        <taxon>Bacillota</taxon>
        <taxon>Clostridia</taxon>
        <taxon>Lutisporales</taxon>
        <taxon>Lutisporaceae</taxon>
        <taxon>Lutispora</taxon>
    </lineage>
</organism>
<evidence type="ECO:0000313" key="6">
    <source>
        <dbReference type="Proteomes" id="UP001651880"/>
    </source>
</evidence>
<evidence type="ECO:0000256" key="3">
    <source>
        <dbReference type="ARBA" id="ARBA00023052"/>
    </source>
</evidence>
<dbReference type="InterPro" id="IPR029061">
    <property type="entry name" value="THDP-binding"/>
</dbReference>
<keyword evidence="6" id="KW-1185">Reference proteome</keyword>
<comment type="cofactor">
    <cofactor evidence="1">
        <name>thiamine diphosphate</name>
        <dbReference type="ChEBI" id="CHEBI:58937"/>
    </cofactor>
</comment>
<evidence type="ECO:0000259" key="4">
    <source>
        <dbReference type="Pfam" id="PF00676"/>
    </source>
</evidence>